<gene>
    <name evidence="1" type="ORF">M413DRAFT_448946</name>
</gene>
<evidence type="ECO:0008006" key="3">
    <source>
        <dbReference type="Google" id="ProtNLM"/>
    </source>
</evidence>
<keyword evidence="2" id="KW-1185">Reference proteome</keyword>
<dbReference type="OrthoDB" id="2995895at2759"/>
<dbReference type="HOGENOM" id="CLU_040192_0_0_1"/>
<dbReference type="InterPro" id="IPR032675">
    <property type="entry name" value="LRR_dom_sf"/>
</dbReference>
<name>A0A0C2Y704_HEBCY</name>
<evidence type="ECO:0000313" key="1">
    <source>
        <dbReference type="EMBL" id="KIM36822.1"/>
    </source>
</evidence>
<sequence length="544" mass="60998">MSHSSAASFRELPPELFPVIVEHLPFVYRPPILRSLALTCHRIHDIVFPELVYDTVRLVGEDQASTTLNTLIASAELVTAQDIQDKGNPSLSHCIRHLCLESSIKTPMRGLTSLDALQKLIDVDGLQHLSSLTLQVHSEWDGTYEEDESGPRLRLPSSFLTSLDGKCPNLKRVQLSDFPQQFGKEWIEPHIFSIKRLTSIRIEGNLLNYPSPTINLSQLPPNLHTLDLHVVDRGENINSNVLHGCVIPNLCTLILNDFFASDALAMNSFWRAHPGIERLELGRKVDGNWFDNFEAGMLPNLKYLQCSADHALVLLPRVSNSLIKLSLWETYNAQGPYLLRVVSPGGVLPALRSLGIHRVSRNSPEPREGHRWRENENGDVLEVKPSKATRQFDGNYIMSLSKAAPNLEELELMGSSDDTLDSLTNSLSRFSKLQRLTLSGAINMYSKPFFARSANWEDYAEYNLGVVDKKNYGKYAPEIFDEAARDLANGCRTLDAVTMGTLFGWLSLRDGLSRKIVRECDGGMVKEVTKTRALGNIIGREDEW</sequence>
<protein>
    <recommendedName>
        <fullName evidence="3">F-box domain-containing protein</fullName>
    </recommendedName>
</protein>
<reference evidence="1 2" key="1">
    <citation type="submission" date="2014-04" db="EMBL/GenBank/DDBJ databases">
        <authorList>
            <consortium name="DOE Joint Genome Institute"/>
            <person name="Kuo A."/>
            <person name="Gay G."/>
            <person name="Dore J."/>
            <person name="Kohler A."/>
            <person name="Nagy L.G."/>
            <person name="Floudas D."/>
            <person name="Copeland A."/>
            <person name="Barry K.W."/>
            <person name="Cichocki N."/>
            <person name="Veneault-Fourrey C."/>
            <person name="LaButti K."/>
            <person name="Lindquist E.A."/>
            <person name="Lipzen A."/>
            <person name="Lundell T."/>
            <person name="Morin E."/>
            <person name="Murat C."/>
            <person name="Sun H."/>
            <person name="Tunlid A."/>
            <person name="Henrissat B."/>
            <person name="Grigoriev I.V."/>
            <person name="Hibbett D.S."/>
            <person name="Martin F."/>
            <person name="Nordberg H.P."/>
            <person name="Cantor M.N."/>
            <person name="Hua S.X."/>
        </authorList>
    </citation>
    <scope>NUCLEOTIDE SEQUENCE [LARGE SCALE GENOMIC DNA]</scope>
    <source>
        <strain evidence="2">h7</strain>
    </source>
</reference>
<organism evidence="1 2">
    <name type="scientific">Hebeloma cylindrosporum</name>
    <dbReference type="NCBI Taxonomy" id="76867"/>
    <lineage>
        <taxon>Eukaryota</taxon>
        <taxon>Fungi</taxon>
        <taxon>Dikarya</taxon>
        <taxon>Basidiomycota</taxon>
        <taxon>Agaricomycotina</taxon>
        <taxon>Agaricomycetes</taxon>
        <taxon>Agaricomycetidae</taxon>
        <taxon>Agaricales</taxon>
        <taxon>Agaricineae</taxon>
        <taxon>Hymenogastraceae</taxon>
        <taxon>Hebeloma</taxon>
    </lineage>
</organism>
<proteinExistence type="predicted"/>
<dbReference type="AlphaFoldDB" id="A0A0C2Y704"/>
<dbReference type="SUPFAM" id="SSF52047">
    <property type="entry name" value="RNI-like"/>
    <property type="match status" value="1"/>
</dbReference>
<evidence type="ECO:0000313" key="2">
    <source>
        <dbReference type="Proteomes" id="UP000053424"/>
    </source>
</evidence>
<reference evidence="2" key="2">
    <citation type="submission" date="2015-01" db="EMBL/GenBank/DDBJ databases">
        <title>Evolutionary Origins and Diversification of the Mycorrhizal Mutualists.</title>
        <authorList>
            <consortium name="DOE Joint Genome Institute"/>
            <consortium name="Mycorrhizal Genomics Consortium"/>
            <person name="Kohler A."/>
            <person name="Kuo A."/>
            <person name="Nagy L.G."/>
            <person name="Floudas D."/>
            <person name="Copeland A."/>
            <person name="Barry K.W."/>
            <person name="Cichocki N."/>
            <person name="Veneault-Fourrey C."/>
            <person name="LaButti K."/>
            <person name="Lindquist E.A."/>
            <person name="Lipzen A."/>
            <person name="Lundell T."/>
            <person name="Morin E."/>
            <person name="Murat C."/>
            <person name="Riley R."/>
            <person name="Ohm R."/>
            <person name="Sun H."/>
            <person name="Tunlid A."/>
            <person name="Henrissat B."/>
            <person name="Grigoriev I.V."/>
            <person name="Hibbett D.S."/>
            <person name="Martin F."/>
        </authorList>
    </citation>
    <scope>NUCLEOTIDE SEQUENCE [LARGE SCALE GENOMIC DNA]</scope>
    <source>
        <strain evidence="2">h7</strain>
    </source>
</reference>
<accession>A0A0C2Y704</accession>
<dbReference type="Gene3D" id="3.80.10.10">
    <property type="entry name" value="Ribonuclease Inhibitor"/>
    <property type="match status" value="1"/>
</dbReference>
<dbReference type="EMBL" id="KN831802">
    <property type="protein sequence ID" value="KIM36822.1"/>
    <property type="molecule type" value="Genomic_DNA"/>
</dbReference>
<dbReference type="Proteomes" id="UP000053424">
    <property type="component" value="Unassembled WGS sequence"/>
</dbReference>